<comment type="caution">
    <text evidence="5">The sequence shown here is derived from an EMBL/GenBank/DDBJ whole genome shotgun (WGS) entry which is preliminary data.</text>
</comment>
<name>A0A8S1N167_PARPR</name>
<evidence type="ECO:0000259" key="4">
    <source>
        <dbReference type="Pfam" id="PF04083"/>
    </source>
</evidence>
<feature type="domain" description="Partial AB-hydrolase lipase" evidence="4">
    <location>
        <begin position="25"/>
        <end position="83"/>
    </location>
</feature>
<accession>A0A8S1N167</accession>
<keyword evidence="6" id="KW-1185">Reference proteome</keyword>
<dbReference type="InterPro" id="IPR025483">
    <property type="entry name" value="Lipase_euk"/>
</dbReference>
<dbReference type="InterPro" id="IPR006693">
    <property type="entry name" value="AB_hydrolase_lipase"/>
</dbReference>
<dbReference type="PANTHER" id="PTHR11005">
    <property type="entry name" value="LYSOSOMAL ACID LIPASE-RELATED"/>
    <property type="match status" value="1"/>
</dbReference>
<evidence type="ECO:0000256" key="3">
    <source>
        <dbReference type="SAM" id="SignalP"/>
    </source>
</evidence>
<dbReference type="OMA" id="LGIEMCQ"/>
<comment type="similarity">
    <text evidence="1 2">Belongs to the AB hydrolase superfamily. Lipase family.</text>
</comment>
<keyword evidence="2" id="KW-0378">Hydrolase</keyword>
<keyword evidence="2" id="KW-0442">Lipid degradation</keyword>
<keyword evidence="2" id="KW-0443">Lipid metabolism</keyword>
<feature type="signal peptide" evidence="3">
    <location>
        <begin position="1"/>
        <end position="18"/>
    </location>
</feature>
<reference evidence="5" key="1">
    <citation type="submission" date="2021-01" db="EMBL/GenBank/DDBJ databases">
        <authorList>
            <consortium name="Genoscope - CEA"/>
            <person name="William W."/>
        </authorList>
    </citation>
    <scope>NUCLEOTIDE SEQUENCE</scope>
</reference>
<evidence type="ECO:0000313" key="5">
    <source>
        <dbReference type="EMBL" id="CAD8082945.1"/>
    </source>
</evidence>
<dbReference type="Pfam" id="PF04083">
    <property type="entry name" value="Abhydro_lipase"/>
    <property type="match status" value="1"/>
</dbReference>
<dbReference type="EMBL" id="CAJJDM010000072">
    <property type="protein sequence ID" value="CAD8082945.1"/>
    <property type="molecule type" value="Genomic_DNA"/>
</dbReference>
<sequence>MKIILLLLPYLALSTIHPEGNLDFVKYCKYFNYPVEEHVIQTEDGYLLTYFRVQAKGTKMVSGKKVVLLQHGLLDSSDTFIINDEDKAPAFLIANKGYDVWLGNNRGNKHGRAHVKKNPFFWAFWDFTLEDFAIYDLPAGFKYIVNKTGQKIQYIGHSQGTAQMHIHLSLFKQSIVRDNLIQFIGMGPVAWVTTKYSPLVRLLDTNFLEVLATFGLHEFMPGDTFLTSEVGRVVCGILENLCGDLIGSFVSADPVLDNYDRYDVLAGHSPAGTSVKNLKHWQQFTRTGEFKRYDYGEKENLKRYGTKKAPHYDLSNIDVKIFYIAGYDDLLAAPKDVNHLFSALVNAPNKELKFYDAGHCSFMWGRQLPYLEDLWAHLE</sequence>
<dbReference type="PIRSF" id="PIRSF000862">
    <property type="entry name" value="Steryl_ester_lip"/>
    <property type="match status" value="1"/>
</dbReference>
<protein>
    <recommendedName>
        <fullName evidence="2">Lipase</fullName>
    </recommendedName>
</protein>
<dbReference type="FunFam" id="3.40.50.1820:FF:000732">
    <property type="entry name" value="Lipase"/>
    <property type="match status" value="1"/>
</dbReference>
<dbReference type="AlphaFoldDB" id="A0A8S1N167"/>
<evidence type="ECO:0000313" key="6">
    <source>
        <dbReference type="Proteomes" id="UP000688137"/>
    </source>
</evidence>
<organism evidence="5 6">
    <name type="scientific">Paramecium primaurelia</name>
    <dbReference type="NCBI Taxonomy" id="5886"/>
    <lineage>
        <taxon>Eukaryota</taxon>
        <taxon>Sar</taxon>
        <taxon>Alveolata</taxon>
        <taxon>Ciliophora</taxon>
        <taxon>Intramacronucleata</taxon>
        <taxon>Oligohymenophorea</taxon>
        <taxon>Peniculida</taxon>
        <taxon>Parameciidae</taxon>
        <taxon>Paramecium</taxon>
    </lineage>
</organism>
<proteinExistence type="inferred from homology"/>
<keyword evidence="3" id="KW-0732">Signal</keyword>
<dbReference type="Proteomes" id="UP000688137">
    <property type="component" value="Unassembled WGS sequence"/>
</dbReference>
<gene>
    <name evidence="5" type="ORF">PPRIM_AZ9-3.1.T0690032</name>
</gene>
<dbReference type="GO" id="GO:0006629">
    <property type="term" value="P:lipid metabolic process"/>
    <property type="evidence" value="ECO:0007669"/>
    <property type="project" value="InterPro"/>
</dbReference>
<feature type="chain" id="PRO_5035800159" description="Lipase" evidence="3">
    <location>
        <begin position="19"/>
        <end position="379"/>
    </location>
</feature>
<evidence type="ECO:0000256" key="1">
    <source>
        <dbReference type="ARBA" id="ARBA00010701"/>
    </source>
</evidence>
<evidence type="ECO:0000256" key="2">
    <source>
        <dbReference type="PIRNR" id="PIRNR000862"/>
    </source>
</evidence>